<feature type="transmembrane region" description="Helical" evidence="1">
    <location>
        <begin position="100"/>
        <end position="122"/>
    </location>
</feature>
<organism evidence="2 3">
    <name type="scientific">Lasiosphaeria miniovina</name>
    <dbReference type="NCBI Taxonomy" id="1954250"/>
    <lineage>
        <taxon>Eukaryota</taxon>
        <taxon>Fungi</taxon>
        <taxon>Dikarya</taxon>
        <taxon>Ascomycota</taxon>
        <taxon>Pezizomycotina</taxon>
        <taxon>Sordariomycetes</taxon>
        <taxon>Sordariomycetidae</taxon>
        <taxon>Sordariales</taxon>
        <taxon>Lasiosphaeriaceae</taxon>
        <taxon>Lasiosphaeria</taxon>
    </lineage>
</organism>
<dbReference type="Proteomes" id="UP001172101">
    <property type="component" value="Unassembled WGS sequence"/>
</dbReference>
<protein>
    <recommendedName>
        <fullName evidence="4">MARVEL domain-containing protein</fullName>
    </recommendedName>
</protein>
<evidence type="ECO:0008006" key="4">
    <source>
        <dbReference type="Google" id="ProtNLM"/>
    </source>
</evidence>
<accession>A0AA39ZU40</accession>
<dbReference type="EMBL" id="JAUIRO010000008">
    <property type="protein sequence ID" value="KAK0703575.1"/>
    <property type="molecule type" value="Genomic_DNA"/>
</dbReference>
<proteinExistence type="predicted"/>
<gene>
    <name evidence="2" type="ORF">B0T26DRAFT_731939</name>
</gene>
<keyword evidence="1" id="KW-0812">Transmembrane</keyword>
<feature type="transmembrane region" description="Helical" evidence="1">
    <location>
        <begin position="70"/>
        <end position="93"/>
    </location>
</feature>
<dbReference type="RefSeq" id="XP_060290434.1">
    <property type="nucleotide sequence ID" value="XM_060443074.1"/>
</dbReference>
<dbReference type="AlphaFoldDB" id="A0AA39ZU40"/>
<feature type="transmembrane region" description="Helical" evidence="1">
    <location>
        <begin position="32"/>
        <end position="50"/>
    </location>
</feature>
<comment type="caution">
    <text evidence="2">The sequence shown here is derived from an EMBL/GenBank/DDBJ whole genome shotgun (WGS) entry which is preliminary data.</text>
</comment>
<keyword evidence="3" id="KW-1185">Reference proteome</keyword>
<name>A0AA39ZU40_9PEZI</name>
<evidence type="ECO:0000256" key="1">
    <source>
        <dbReference type="SAM" id="Phobius"/>
    </source>
</evidence>
<sequence>MSAGETGLLTRWVPERFKHSAAYRLLLRLTRVLQLLSAVISLGIFSQRMYKVYRLVNSIKTRRGVNESYGAVEGILAAAVLYTLAATLLGLLLKGSGPRWLRWLWVMFDVAFVGAFIAFAVLTSPDGGLAGPGHCYAPDHRDAADAGNLTGKTANKADDSCNLP</sequence>
<keyword evidence="1" id="KW-1133">Transmembrane helix</keyword>
<evidence type="ECO:0000313" key="2">
    <source>
        <dbReference type="EMBL" id="KAK0703575.1"/>
    </source>
</evidence>
<reference evidence="2" key="1">
    <citation type="submission" date="2023-06" db="EMBL/GenBank/DDBJ databases">
        <title>Genome-scale phylogeny and comparative genomics of the fungal order Sordariales.</title>
        <authorList>
            <consortium name="Lawrence Berkeley National Laboratory"/>
            <person name="Hensen N."/>
            <person name="Bonometti L."/>
            <person name="Westerberg I."/>
            <person name="Brannstrom I.O."/>
            <person name="Guillou S."/>
            <person name="Cros-Aarteil S."/>
            <person name="Calhoun S."/>
            <person name="Haridas S."/>
            <person name="Kuo A."/>
            <person name="Mondo S."/>
            <person name="Pangilinan J."/>
            <person name="Riley R."/>
            <person name="LaButti K."/>
            <person name="Andreopoulos B."/>
            <person name="Lipzen A."/>
            <person name="Chen C."/>
            <person name="Yanf M."/>
            <person name="Daum C."/>
            <person name="Ng V."/>
            <person name="Clum A."/>
            <person name="Steindorff A."/>
            <person name="Ohm R."/>
            <person name="Martin F."/>
            <person name="Silar P."/>
            <person name="Natvig D."/>
            <person name="Lalanne C."/>
            <person name="Gautier V."/>
            <person name="Ament-velasquez S.L."/>
            <person name="Kruys A."/>
            <person name="Hutchinson M.I."/>
            <person name="Powell A.J."/>
            <person name="Barry K."/>
            <person name="Miller A.N."/>
            <person name="Grigoriev I.V."/>
            <person name="Debuchy R."/>
            <person name="Gladieux P."/>
            <person name="Thoren M.H."/>
            <person name="Johannesson H."/>
        </authorList>
    </citation>
    <scope>NUCLEOTIDE SEQUENCE</scope>
    <source>
        <strain evidence="2">SMH2392-1A</strain>
    </source>
</reference>
<dbReference type="GeneID" id="85326344"/>
<evidence type="ECO:0000313" key="3">
    <source>
        <dbReference type="Proteomes" id="UP001172101"/>
    </source>
</evidence>
<keyword evidence="1" id="KW-0472">Membrane</keyword>